<dbReference type="AlphaFoldDB" id="A0A377FQZ9"/>
<proteinExistence type="predicted"/>
<protein>
    <submittedName>
        <fullName evidence="3">Uncharacterized conserved protein</fullName>
    </submittedName>
</protein>
<reference evidence="3 4" key="1">
    <citation type="submission" date="2018-06" db="EMBL/GenBank/DDBJ databases">
        <authorList>
            <consortium name="Pathogen Informatics"/>
            <person name="Doyle S."/>
        </authorList>
    </citation>
    <scope>NUCLEOTIDE SEQUENCE [LARGE SCALE GENOMIC DNA]</scope>
    <source>
        <strain evidence="3 4">NCTC13163</strain>
    </source>
</reference>
<dbReference type="EMBL" id="UGGP01000001">
    <property type="protein sequence ID" value="STO07128.1"/>
    <property type="molecule type" value="Genomic_DNA"/>
</dbReference>
<dbReference type="InterPro" id="IPR013785">
    <property type="entry name" value="Aldolase_TIM"/>
</dbReference>
<dbReference type="PANTHER" id="PTHR35882:SF2">
    <property type="entry name" value="PELA"/>
    <property type="match status" value="1"/>
</dbReference>
<sequence>MNPLDGVKNYQVYYGHPNETIIKDMQNYDLVIIEPLHYTKAQVEQIKSRGTKVLGYISVMEVATWNTGLMSKLQSGDFFTRNGQRVHYPEWDSYLTNIASTHFQGLLLTEIQNQVVAKGIDGVFMDTVGDIDNEHLNNPTVLKQQRDGLVNFLKEARARYGNIAMVQNWGFDTLETSTATYVDGIMWESFNADTIKSDAWSQNMIKKLQAVDAKHSVKTLTISTRQSAESHKLAKDSGFIHFHEADEYVNWNAGLVTRTADATPTAPVQTQPVTTTTAKPAAETTTAPKTETAVKPAAETTTAPKTETAVKPAAETTAPKTETAVKPAPKTTTAPKTETAVKPVTETTTAPKTETAVKPAAETTTAPKTESVAKPVAKPAATTSGQTTKPVAAPKVTDEKQVKSKKDVKKKPHGKKKVKKHDAKPMHHAKQDAPKGNMCGKVKHASAGFMKFFKF</sequence>
<evidence type="ECO:0000259" key="2">
    <source>
        <dbReference type="Pfam" id="PF03537"/>
    </source>
</evidence>
<evidence type="ECO:0000313" key="4">
    <source>
        <dbReference type="Proteomes" id="UP000254060"/>
    </source>
</evidence>
<dbReference type="PANTHER" id="PTHR35882">
    <property type="entry name" value="PELA"/>
    <property type="match status" value="1"/>
</dbReference>
<feature type="compositionally biased region" description="Basic and acidic residues" evidence="1">
    <location>
        <begin position="423"/>
        <end position="433"/>
    </location>
</feature>
<organism evidence="3 4">
    <name type="scientific">Exiguobacterium aurantiacum</name>
    <dbReference type="NCBI Taxonomy" id="33987"/>
    <lineage>
        <taxon>Bacteria</taxon>
        <taxon>Bacillati</taxon>
        <taxon>Bacillota</taxon>
        <taxon>Bacilli</taxon>
        <taxon>Bacillales</taxon>
        <taxon>Bacillales Family XII. Incertae Sedis</taxon>
        <taxon>Exiguobacterium</taxon>
    </lineage>
</organism>
<feature type="domain" description="Glycoside-hydrolase family GH114 TIM-barrel" evidence="2">
    <location>
        <begin position="15"/>
        <end position="192"/>
    </location>
</feature>
<feature type="compositionally biased region" description="Basic residues" evidence="1">
    <location>
        <begin position="406"/>
        <end position="422"/>
    </location>
</feature>
<feature type="region of interest" description="Disordered" evidence="1">
    <location>
        <begin position="262"/>
        <end position="439"/>
    </location>
</feature>
<dbReference type="Proteomes" id="UP000254060">
    <property type="component" value="Unassembled WGS sequence"/>
</dbReference>
<feature type="compositionally biased region" description="Low complexity" evidence="1">
    <location>
        <begin position="262"/>
        <end position="370"/>
    </location>
</feature>
<accession>A0A377FQZ9</accession>
<feature type="compositionally biased region" description="Basic and acidic residues" evidence="1">
    <location>
        <begin position="396"/>
        <end position="405"/>
    </location>
</feature>
<dbReference type="Pfam" id="PF03537">
    <property type="entry name" value="Glyco_hydro_114"/>
    <property type="match status" value="1"/>
</dbReference>
<dbReference type="STRING" id="1397694.GCA_000702585_00989"/>
<gene>
    <name evidence="3" type="ORF">NCTC13163_00473</name>
</gene>
<dbReference type="InterPro" id="IPR017853">
    <property type="entry name" value="GH"/>
</dbReference>
<evidence type="ECO:0000313" key="3">
    <source>
        <dbReference type="EMBL" id="STO07128.1"/>
    </source>
</evidence>
<name>A0A377FQZ9_9BACL</name>
<dbReference type="InterPro" id="IPR004352">
    <property type="entry name" value="GH114_TIM-barrel"/>
</dbReference>
<evidence type="ECO:0000256" key="1">
    <source>
        <dbReference type="SAM" id="MobiDB-lite"/>
    </source>
</evidence>
<dbReference type="SUPFAM" id="SSF51445">
    <property type="entry name" value="(Trans)glycosidases"/>
    <property type="match status" value="1"/>
</dbReference>
<dbReference type="Gene3D" id="3.20.20.70">
    <property type="entry name" value="Aldolase class I"/>
    <property type="match status" value="1"/>
</dbReference>